<dbReference type="InterPro" id="IPR052111">
    <property type="entry name" value="Spermatogenesis_Ciliary_MAP"/>
</dbReference>
<dbReference type="KEGG" id="tet:TTHERM_00939230"/>
<keyword evidence="2" id="KW-0966">Cell projection</keyword>
<evidence type="ECO:0007829" key="4">
    <source>
        <dbReference type="PDB" id="9NW3"/>
    </source>
</evidence>
<dbReference type="Gene3D" id="1.10.418.10">
    <property type="entry name" value="Calponin-like domain"/>
    <property type="match status" value="1"/>
</dbReference>
<dbReference type="InParanoid" id="Q22DM0"/>
<dbReference type="EMDB" id="EMD-49872"/>
<sequence length="213" mass="24670">MDAPPLNEEELNQIYNWIDGIPLSRPKKNITRDFADGCMLAEVISHYCPKLVEVHNYSQAHSVTQKLYNWNTLNQRVLKKMGFQISKNDIDCIINAVPDAVERVLKVCQIKLDKYLDDQKKKKDQQQYIENAQMMQNGNKLQLGNANNPYQYAEFLNPKEVSQMLFQRDTTINELRATIEILELKIKKMDQLVKLKDSKIQSLINKLSQAGLS</sequence>
<dbReference type="eggNOG" id="ENOG502S497">
    <property type="taxonomic scope" value="Eukaryota"/>
</dbReference>
<keyword evidence="3" id="KW-1185">Reference proteome</keyword>
<reference evidence="4" key="2">
    <citation type="journal article" date="2025" name="Curr. Biol.">
        <title>Structure of the ciliary tip central pair reveals the unique role of the microtubule-seam binding protein SPEF1.</title>
        <authorList>
            <person name="Legal T."/>
            <person name="Joachimiak E."/>
            <person name="Parra M."/>
            <person name="Peng W."/>
            <person name="Tam A."/>
            <person name="Black C."/>
            <person name="Guha M."/>
            <person name="Nguyen C.A."/>
            <person name="Ghanaeian A."/>
            <person name="Valente-Paterno M."/>
            <person name="Brouhard G."/>
            <person name="Gaertig J."/>
            <person name="Wloga D."/>
            <person name="Bui K.H."/>
        </authorList>
    </citation>
    <scope>STRUCTURE BY ELECTRON MICROSCOPY (3.70 ANGSTROMS)</scope>
</reference>
<dbReference type="HOGENOM" id="CLU_069635_2_1_1"/>
<dbReference type="SUPFAM" id="SSF47576">
    <property type="entry name" value="Calponin-homology domain, CH-domain"/>
    <property type="match status" value="1"/>
</dbReference>
<proteinExistence type="evidence at protein level"/>
<dbReference type="OrthoDB" id="193300at2759"/>
<dbReference type="GeneID" id="7834598"/>
<reference evidence="3" key="1">
    <citation type="journal article" date="2006" name="PLoS Biol.">
        <title>Macronuclear genome sequence of the ciliate Tetrahymena thermophila, a model eukaryote.</title>
        <authorList>
            <person name="Eisen J.A."/>
            <person name="Coyne R.S."/>
            <person name="Wu M."/>
            <person name="Wu D."/>
            <person name="Thiagarajan M."/>
            <person name="Wortman J.R."/>
            <person name="Badger J.H."/>
            <person name="Ren Q."/>
            <person name="Amedeo P."/>
            <person name="Jones K.M."/>
            <person name="Tallon L.J."/>
            <person name="Delcher A.L."/>
            <person name="Salzberg S.L."/>
            <person name="Silva J.C."/>
            <person name="Haas B.J."/>
            <person name="Majoros W.H."/>
            <person name="Farzad M."/>
            <person name="Carlton J.M."/>
            <person name="Smith R.K. Jr."/>
            <person name="Garg J."/>
            <person name="Pearlman R.E."/>
            <person name="Karrer K.M."/>
            <person name="Sun L."/>
            <person name="Manning G."/>
            <person name="Elde N.C."/>
            <person name="Turkewitz A.P."/>
            <person name="Asai D.J."/>
            <person name="Wilkes D.E."/>
            <person name="Wang Y."/>
            <person name="Cai H."/>
            <person name="Collins K."/>
            <person name="Stewart B.A."/>
            <person name="Lee S.R."/>
            <person name="Wilamowska K."/>
            <person name="Weinberg Z."/>
            <person name="Ruzzo W.L."/>
            <person name="Wloga D."/>
            <person name="Gaertig J."/>
            <person name="Frankel J."/>
            <person name="Tsao C.-C."/>
            <person name="Gorovsky M.A."/>
            <person name="Keeling P.J."/>
            <person name="Waller R.F."/>
            <person name="Patron N.J."/>
            <person name="Cherry J.M."/>
            <person name="Stover N.A."/>
            <person name="Krieger C.J."/>
            <person name="del Toro C."/>
            <person name="Ryder H.F."/>
            <person name="Williamson S.C."/>
            <person name="Barbeau R.A."/>
            <person name="Hamilton E.P."/>
            <person name="Orias E."/>
        </authorList>
    </citation>
    <scope>NUCLEOTIDE SEQUENCE [LARGE SCALE GENOMIC DNA]</scope>
    <source>
        <strain evidence="3">SB210</strain>
    </source>
</reference>
<dbReference type="Pfam" id="PF06294">
    <property type="entry name" value="CH_2"/>
    <property type="match status" value="1"/>
</dbReference>
<dbReference type="GO" id="GO:0051493">
    <property type="term" value="P:regulation of cytoskeleton organization"/>
    <property type="evidence" value="ECO:0007669"/>
    <property type="project" value="TreeGrafter"/>
</dbReference>
<dbReference type="RefSeq" id="XP_001031097.2">
    <property type="nucleotide sequence ID" value="XM_001031097.3"/>
</dbReference>
<evidence type="ECO:0000313" key="3">
    <source>
        <dbReference type="Proteomes" id="UP000009168"/>
    </source>
</evidence>
<dbReference type="Proteomes" id="UP000009168">
    <property type="component" value="Unassembled WGS sequence"/>
</dbReference>
<name>Q22DM0_TETTS</name>
<dbReference type="PANTHER" id="PTHR12509:SF9">
    <property type="entry name" value="SPERM FLAGELLAR PROTEIN 1 ISOFORM X1"/>
    <property type="match status" value="1"/>
</dbReference>
<feature type="domain" description="Calponin-homology (CH)" evidence="1">
    <location>
        <begin position="8"/>
        <end position="116"/>
    </location>
</feature>
<keyword evidence="4" id="KW-0002">3D-structure</keyword>
<organism evidence="2 3">
    <name type="scientific">Tetrahymena thermophila (strain SB210)</name>
    <dbReference type="NCBI Taxonomy" id="312017"/>
    <lineage>
        <taxon>Eukaryota</taxon>
        <taxon>Sar</taxon>
        <taxon>Alveolata</taxon>
        <taxon>Ciliophora</taxon>
        <taxon>Intramacronucleata</taxon>
        <taxon>Oligohymenophorea</taxon>
        <taxon>Hymenostomatida</taxon>
        <taxon>Tetrahymenina</taxon>
        <taxon>Tetrahymenidae</taxon>
        <taxon>Tetrahymena</taxon>
    </lineage>
</organism>
<dbReference type="PANTHER" id="PTHR12509">
    <property type="entry name" value="SPERMATOGENESIS-ASSOCIATED 4-RELATED"/>
    <property type="match status" value="1"/>
</dbReference>
<dbReference type="PDB" id="9NW3">
    <property type="method" value="EM"/>
    <property type="resolution" value="3.70 A"/>
    <property type="chains" value="1A/1B/1C=1-213"/>
</dbReference>
<keyword evidence="2" id="KW-0969">Cilium</keyword>
<evidence type="ECO:0000259" key="1">
    <source>
        <dbReference type="PROSITE" id="PS50021"/>
    </source>
</evidence>
<dbReference type="GO" id="GO:0005930">
    <property type="term" value="C:axoneme"/>
    <property type="evidence" value="ECO:0007669"/>
    <property type="project" value="TreeGrafter"/>
</dbReference>
<dbReference type="InterPro" id="IPR010441">
    <property type="entry name" value="CH_2"/>
</dbReference>
<dbReference type="GO" id="GO:0008017">
    <property type="term" value="F:microtubule binding"/>
    <property type="evidence" value="ECO:0007669"/>
    <property type="project" value="TreeGrafter"/>
</dbReference>
<dbReference type="FunCoup" id="Q22DM0">
    <property type="interactions" value="8"/>
</dbReference>
<gene>
    <name evidence="2" type="ORF">TTHERM_00939230</name>
</gene>
<dbReference type="FunFam" id="1.10.418.10:FF:000059">
    <property type="entry name" value="RIKEN cDNA 6430531B16 gene"/>
    <property type="match status" value="1"/>
</dbReference>
<dbReference type="InterPro" id="IPR001715">
    <property type="entry name" value="CH_dom"/>
</dbReference>
<keyword evidence="2" id="KW-0282">Flagellum</keyword>
<dbReference type="EMBL" id="GG662503">
    <property type="protein sequence ID" value="EAR83434.2"/>
    <property type="molecule type" value="Genomic_DNA"/>
</dbReference>
<dbReference type="PROSITE" id="PS50021">
    <property type="entry name" value="CH"/>
    <property type="match status" value="1"/>
</dbReference>
<dbReference type="OMA" id="MEYYDTR"/>
<protein>
    <submittedName>
        <fullName evidence="2">Sperm flagellar protein</fullName>
    </submittedName>
</protein>
<dbReference type="AlphaFoldDB" id="Q22DM0"/>
<dbReference type="InterPro" id="IPR036872">
    <property type="entry name" value="CH_dom_sf"/>
</dbReference>
<accession>Q22DM0</accession>
<evidence type="ECO:0000313" key="2">
    <source>
        <dbReference type="EMBL" id="EAR83434.2"/>
    </source>
</evidence>